<evidence type="ECO:0000256" key="10">
    <source>
        <dbReference type="ARBA" id="ARBA00022840"/>
    </source>
</evidence>
<evidence type="ECO:0000256" key="26">
    <source>
        <dbReference type="ARBA" id="ARBA00044480"/>
    </source>
</evidence>
<dbReference type="UniPathway" id="UPA00230"/>
<evidence type="ECO:0000256" key="14">
    <source>
        <dbReference type="ARBA" id="ARBA00023371"/>
    </source>
</evidence>
<feature type="compositionally biased region" description="Polar residues" evidence="30">
    <location>
        <begin position="199"/>
        <end position="221"/>
    </location>
</feature>
<evidence type="ECO:0000256" key="24">
    <source>
        <dbReference type="ARBA" id="ARBA00026142"/>
    </source>
</evidence>
<evidence type="ECO:0000256" key="1">
    <source>
        <dbReference type="ARBA" id="ARBA00001946"/>
    </source>
</evidence>
<dbReference type="AlphaFoldDB" id="A0A6S7HCS7"/>
<dbReference type="GO" id="GO:0047620">
    <property type="term" value="F:acylglycerol kinase activity"/>
    <property type="evidence" value="ECO:0007669"/>
    <property type="project" value="UniProtKB-EC"/>
</dbReference>
<keyword evidence="12" id="KW-0496">Mitochondrion</keyword>
<protein>
    <recommendedName>
        <fullName evidence="24">Acylglycerol kinase, mitochondrial</fullName>
        <ecNumber evidence="5">2.7.1.107</ecNumber>
        <ecNumber evidence="22">2.7.1.138</ecNumber>
        <ecNumber evidence="23">2.7.1.94</ecNumber>
    </recommendedName>
    <alternativeName>
        <fullName evidence="25">Multiple substrate lipid kinase</fullName>
    </alternativeName>
</protein>
<comment type="catalytic activity">
    <reaction evidence="15">
        <text>a 1,2-diacyl-sn-glycerol + ATP = a 1,2-diacyl-sn-glycero-3-phosphate + ADP + H(+)</text>
        <dbReference type="Rhea" id="RHEA:10272"/>
        <dbReference type="ChEBI" id="CHEBI:15378"/>
        <dbReference type="ChEBI" id="CHEBI:17815"/>
        <dbReference type="ChEBI" id="CHEBI:30616"/>
        <dbReference type="ChEBI" id="CHEBI:58608"/>
        <dbReference type="ChEBI" id="CHEBI:456216"/>
        <dbReference type="EC" id="2.7.1.107"/>
    </reaction>
    <physiologicalReaction direction="left-to-right" evidence="15">
        <dbReference type="Rhea" id="RHEA:10273"/>
    </physiologicalReaction>
</comment>
<dbReference type="PROSITE" id="PS50146">
    <property type="entry name" value="DAGK"/>
    <property type="match status" value="1"/>
</dbReference>
<keyword evidence="6" id="KW-0808">Transferase</keyword>
<evidence type="ECO:0000256" key="21">
    <source>
        <dbReference type="ARBA" id="ARBA00025749"/>
    </source>
</evidence>
<comment type="catalytic activity">
    <reaction evidence="27">
        <text>an N-acylsphing-4-enine + ATP = an N-acylsphing-4-enine 1-phosphate + ADP + H(+)</text>
        <dbReference type="Rhea" id="RHEA:17929"/>
        <dbReference type="ChEBI" id="CHEBI:15378"/>
        <dbReference type="ChEBI" id="CHEBI:30616"/>
        <dbReference type="ChEBI" id="CHEBI:52639"/>
        <dbReference type="ChEBI" id="CHEBI:57674"/>
        <dbReference type="ChEBI" id="CHEBI:456216"/>
        <dbReference type="EC" id="2.7.1.138"/>
    </reaction>
    <physiologicalReaction direction="left-to-right" evidence="27">
        <dbReference type="Rhea" id="RHEA:17930"/>
    </physiologicalReaction>
</comment>
<evidence type="ECO:0000256" key="22">
    <source>
        <dbReference type="ARBA" id="ARBA00026096"/>
    </source>
</evidence>
<dbReference type="GO" id="GO:0046512">
    <property type="term" value="P:sphingosine biosynthetic process"/>
    <property type="evidence" value="ECO:0007669"/>
    <property type="project" value="TreeGrafter"/>
</dbReference>
<dbReference type="EC" id="2.7.1.107" evidence="5"/>
<dbReference type="Gene3D" id="3.40.50.10330">
    <property type="entry name" value="Probable inorganic polyphosphate/atp-NAD kinase, domain 1"/>
    <property type="match status" value="1"/>
</dbReference>
<evidence type="ECO:0000256" key="18">
    <source>
        <dbReference type="ARBA" id="ARBA00024512"/>
    </source>
</evidence>
<evidence type="ECO:0000256" key="29">
    <source>
        <dbReference type="ARBA" id="ARBA00048876"/>
    </source>
</evidence>
<comment type="catalytic activity">
    <reaction evidence="28">
        <text>a monoacylglycerol + ATP = a monoacyl-sn-glycero-3-phosphate + ADP + H(+)</text>
        <dbReference type="Rhea" id="RHEA:19293"/>
        <dbReference type="ChEBI" id="CHEBI:15378"/>
        <dbReference type="ChEBI" id="CHEBI:17408"/>
        <dbReference type="ChEBI" id="CHEBI:30616"/>
        <dbReference type="ChEBI" id="CHEBI:77589"/>
        <dbReference type="ChEBI" id="CHEBI:456216"/>
        <dbReference type="EC" id="2.7.1.94"/>
    </reaction>
    <physiologicalReaction direction="left-to-right" evidence="28">
        <dbReference type="Rhea" id="RHEA:19294"/>
    </physiologicalReaction>
</comment>
<organism evidence="31 32">
    <name type="scientific">Paramuricea clavata</name>
    <name type="common">Red gorgonian</name>
    <name type="synonym">Violescent sea-whip</name>
    <dbReference type="NCBI Taxonomy" id="317549"/>
    <lineage>
        <taxon>Eukaryota</taxon>
        <taxon>Metazoa</taxon>
        <taxon>Cnidaria</taxon>
        <taxon>Anthozoa</taxon>
        <taxon>Octocorallia</taxon>
        <taxon>Malacalcyonacea</taxon>
        <taxon>Plexauridae</taxon>
        <taxon>Paramuricea</taxon>
    </lineage>
</organism>
<comment type="catalytic activity">
    <reaction evidence="14">
        <text>1,2-di-(9Z-octadecenoyl)-sn-glycerol + ATP = 1,2-di-(9Z-octadecenoyl)-sn-glycero-3-phosphate + ADP + H(+)</text>
        <dbReference type="Rhea" id="RHEA:40327"/>
        <dbReference type="ChEBI" id="CHEBI:15378"/>
        <dbReference type="ChEBI" id="CHEBI:30616"/>
        <dbReference type="ChEBI" id="CHEBI:52333"/>
        <dbReference type="ChEBI" id="CHEBI:74546"/>
        <dbReference type="ChEBI" id="CHEBI:456216"/>
    </reaction>
    <physiologicalReaction direction="left-to-right" evidence="14">
        <dbReference type="Rhea" id="RHEA:40328"/>
    </physiologicalReaction>
</comment>
<dbReference type="SUPFAM" id="SSF111331">
    <property type="entry name" value="NAD kinase/diacylglycerol kinase-like"/>
    <property type="match status" value="1"/>
</dbReference>
<evidence type="ECO:0000256" key="27">
    <source>
        <dbReference type="ARBA" id="ARBA00048034"/>
    </source>
</evidence>
<comment type="subcellular location">
    <subcellularLocation>
        <location evidence="3">Mitochondrion inner membrane</location>
        <topology evidence="3">Peripheral membrane protein</topology>
    </subcellularLocation>
    <subcellularLocation>
        <location evidence="2">Mitochondrion intermembrane space</location>
    </subcellularLocation>
</comment>
<keyword evidence="13" id="KW-0472">Membrane</keyword>
<feature type="compositionally biased region" description="Basic and acidic residues" evidence="30">
    <location>
        <begin position="222"/>
        <end position="232"/>
    </location>
</feature>
<comment type="catalytic activity">
    <reaction evidence="26">
        <text>a 2-acylglycerol + ATP = a 2-acyl-sn-glycerol 3-phosphate + ADP + H(+)</text>
        <dbReference type="Rhea" id="RHEA:39847"/>
        <dbReference type="ChEBI" id="CHEBI:15378"/>
        <dbReference type="ChEBI" id="CHEBI:17389"/>
        <dbReference type="ChEBI" id="CHEBI:30616"/>
        <dbReference type="ChEBI" id="CHEBI:64982"/>
        <dbReference type="ChEBI" id="CHEBI:456216"/>
    </reaction>
    <physiologicalReaction direction="left-to-right" evidence="26">
        <dbReference type="Rhea" id="RHEA:39848"/>
    </physiologicalReaction>
</comment>
<dbReference type="InterPro" id="IPR050187">
    <property type="entry name" value="Lipid_Phosphate_FormReg"/>
</dbReference>
<dbReference type="OrthoDB" id="9979394at2759"/>
<evidence type="ECO:0000256" key="20">
    <source>
        <dbReference type="ARBA" id="ARBA00024636"/>
    </source>
</evidence>
<evidence type="ECO:0000256" key="15">
    <source>
        <dbReference type="ARBA" id="ARBA00023411"/>
    </source>
</evidence>
<evidence type="ECO:0000256" key="5">
    <source>
        <dbReference type="ARBA" id="ARBA00012133"/>
    </source>
</evidence>
<dbReference type="Pfam" id="PF00781">
    <property type="entry name" value="DAGK_cat"/>
    <property type="match status" value="1"/>
</dbReference>
<keyword evidence="8 31" id="KW-0418">Kinase</keyword>
<comment type="cofactor">
    <cofactor evidence="1">
        <name>Mg(2+)</name>
        <dbReference type="ChEBI" id="CHEBI:18420"/>
    </cofactor>
</comment>
<comment type="catalytic activity">
    <reaction evidence="19">
        <text>2-(5Z,8Z,11Z,14Z-eicosatetraenoyl)-glycerol + ATP = 2-(5Z,8Z,11Z,14Z-eicosatetraenoyl)-sn-glycero-3-phosphate + ADP + H(+)</text>
        <dbReference type="Rhea" id="RHEA:43316"/>
        <dbReference type="ChEBI" id="CHEBI:15378"/>
        <dbReference type="ChEBI" id="CHEBI:30616"/>
        <dbReference type="ChEBI" id="CHEBI:52392"/>
        <dbReference type="ChEBI" id="CHEBI:78209"/>
        <dbReference type="ChEBI" id="CHEBI:456216"/>
    </reaction>
    <physiologicalReaction direction="left-to-right" evidence="19">
        <dbReference type="Rhea" id="RHEA:43317"/>
    </physiologicalReaction>
</comment>
<dbReference type="GO" id="GO:0005743">
    <property type="term" value="C:mitochondrial inner membrane"/>
    <property type="evidence" value="ECO:0007669"/>
    <property type="project" value="UniProtKB-SubCell"/>
</dbReference>
<evidence type="ECO:0000256" key="9">
    <source>
        <dbReference type="ARBA" id="ARBA00022792"/>
    </source>
</evidence>
<evidence type="ECO:0000256" key="19">
    <source>
        <dbReference type="ARBA" id="ARBA00024556"/>
    </source>
</evidence>
<evidence type="ECO:0000256" key="13">
    <source>
        <dbReference type="ARBA" id="ARBA00023136"/>
    </source>
</evidence>
<dbReference type="EC" id="2.7.1.94" evidence="23"/>
<evidence type="ECO:0000256" key="4">
    <source>
        <dbReference type="ARBA" id="ARBA00005175"/>
    </source>
</evidence>
<evidence type="ECO:0000256" key="6">
    <source>
        <dbReference type="ARBA" id="ARBA00022679"/>
    </source>
</evidence>
<evidence type="ECO:0000256" key="11">
    <source>
        <dbReference type="ARBA" id="ARBA00023098"/>
    </source>
</evidence>
<comment type="caution">
    <text evidence="31">The sequence shown here is derived from an EMBL/GenBank/DDBJ whole genome shotgun (WGS) entry which is preliminary data.</text>
</comment>
<comment type="catalytic activity">
    <reaction evidence="18">
        <text>a 1-acyl-sn-glycerol + ATP = a 1-acyl-sn-glycero-3-phosphate + ADP + H(+)</text>
        <dbReference type="Rhea" id="RHEA:33747"/>
        <dbReference type="ChEBI" id="CHEBI:15378"/>
        <dbReference type="ChEBI" id="CHEBI:30616"/>
        <dbReference type="ChEBI" id="CHEBI:57970"/>
        <dbReference type="ChEBI" id="CHEBI:64683"/>
        <dbReference type="ChEBI" id="CHEBI:456216"/>
    </reaction>
    <physiologicalReaction direction="left-to-right" evidence="18">
        <dbReference type="Rhea" id="RHEA:33748"/>
    </physiologicalReaction>
</comment>
<evidence type="ECO:0000256" key="17">
    <source>
        <dbReference type="ARBA" id="ARBA00024505"/>
    </source>
</evidence>
<dbReference type="GO" id="GO:0005758">
    <property type="term" value="C:mitochondrial intermembrane space"/>
    <property type="evidence" value="ECO:0007669"/>
    <property type="project" value="UniProtKB-SubCell"/>
</dbReference>
<dbReference type="InterPro" id="IPR001206">
    <property type="entry name" value="Diacylglycerol_kinase_cat_dom"/>
</dbReference>
<evidence type="ECO:0000313" key="32">
    <source>
        <dbReference type="Proteomes" id="UP001152795"/>
    </source>
</evidence>
<dbReference type="InterPro" id="IPR016064">
    <property type="entry name" value="NAD/diacylglycerol_kinase_sf"/>
</dbReference>
<evidence type="ECO:0000256" key="25">
    <source>
        <dbReference type="ARBA" id="ARBA00030553"/>
    </source>
</evidence>
<dbReference type="PANTHER" id="PTHR12358:SF31">
    <property type="entry name" value="ACYLGLYCEROL KINASE, MITOCHONDRIAL"/>
    <property type="match status" value="1"/>
</dbReference>
<evidence type="ECO:0000256" key="2">
    <source>
        <dbReference type="ARBA" id="ARBA00004569"/>
    </source>
</evidence>
<dbReference type="GO" id="GO:0004143">
    <property type="term" value="F:ATP-dependent diacylglycerol kinase activity"/>
    <property type="evidence" value="ECO:0007669"/>
    <property type="project" value="UniProtKB-EC"/>
</dbReference>
<keyword evidence="10" id="KW-0067">ATP-binding</keyword>
<evidence type="ECO:0000256" key="3">
    <source>
        <dbReference type="ARBA" id="ARBA00004637"/>
    </source>
</evidence>
<comment type="catalytic activity">
    <reaction evidence="16">
        <text>1-(5Z,8Z,11Z,14Z-eicosatetraenoyl)-sn-glycerol + ATP = 1-(5Z,8Z,11Z,14Z-eicosatetraenoyl)-sn-glycero-3-phosphate + ADP + H(+)</text>
        <dbReference type="Rhea" id="RHEA:43328"/>
        <dbReference type="ChEBI" id="CHEBI:15378"/>
        <dbReference type="ChEBI" id="CHEBI:30616"/>
        <dbReference type="ChEBI" id="CHEBI:34071"/>
        <dbReference type="ChEBI" id="CHEBI:74938"/>
        <dbReference type="ChEBI" id="CHEBI:456216"/>
    </reaction>
    <physiologicalReaction direction="left-to-right" evidence="16">
        <dbReference type="Rhea" id="RHEA:43329"/>
    </physiologicalReaction>
</comment>
<evidence type="ECO:0000256" key="8">
    <source>
        <dbReference type="ARBA" id="ARBA00022777"/>
    </source>
</evidence>
<comment type="catalytic activity">
    <reaction evidence="29">
        <text>N-(hexanoyl)sphing-4-enine + ATP = N-hexanoylsphing-4-enine 1-phosphate + ADP + H(+)</text>
        <dbReference type="Rhea" id="RHEA:43312"/>
        <dbReference type="ChEBI" id="CHEBI:15378"/>
        <dbReference type="ChEBI" id="CHEBI:30616"/>
        <dbReference type="ChEBI" id="CHEBI:63867"/>
        <dbReference type="ChEBI" id="CHEBI:82959"/>
        <dbReference type="ChEBI" id="CHEBI:456216"/>
    </reaction>
    <physiologicalReaction direction="left-to-right" evidence="29">
        <dbReference type="Rhea" id="RHEA:43313"/>
    </physiologicalReaction>
</comment>
<evidence type="ECO:0000256" key="28">
    <source>
        <dbReference type="ARBA" id="ARBA00048663"/>
    </source>
</evidence>
<reference evidence="31" key="1">
    <citation type="submission" date="2020-04" db="EMBL/GenBank/DDBJ databases">
        <authorList>
            <person name="Alioto T."/>
            <person name="Alioto T."/>
            <person name="Gomez Garrido J."/>
        </authorList>
    </citation>
    <scope>NUCLEOTIDE SEQUENCE</scope>
    <source>
        <strain evidence="31">A484AB</strain>
    </source>
</reference>
<gene>
    <name evidence="31" type="ORF">PACLA_8A079986</name>
</gene>
<comment type="pathway">
    <text evidence="4">Lipid metabolism; glycerolipid metabolism.</text>
</comment>
<evidence type="ECO:0000313" key="31">
    <source>
        <dbReference type="EMBL" id="CAB4000800.1"/>
    </source>
</evidence>
<dbReference type="InterPro" id="IPR017438">
    <property type="entry name" value="ATP-NAD_kinase_N"/>
</dbReference>
<dbReference type="GO" id="GO:0001729">
    <property type="term" value="F:ceramide kinase activity"/>
    <property type="evidence" value="ECO:0007669"/>
    <property type="project" value="UniProtKB-EC"/>
</dbReference>
<comment type="catalytic activity">
    <reaction evidence="20">
        <text>1-hexadecanoyl-sn-glycerol + ATP = 1-hexadecanoyl-sn-glycero-3-phosphate + ADP + H(+)</text>
        <dbReference type="Rhea" id="RHEA:43308"/>
        <dbReference type="ChEBI" id="CHEBI:15378"/>
        <dbReference type="ChEBI" id="CHEBI:30616"/>
        <dbReference type="ChEBI" id="CHEBI:57518"/>
        <dbReference type="ChEBI" id="CHEBI:75542"/>
        <dbReference type="ChEBI" id="CHEBI:456216"/>
    </reaction>
    <physiologicalReaction direction="left-to-right" evidence="20">
        <dbReference type="Rhea" id="RHEA:43309"/>
    </physiologicalReaction>
</comment>
<evidence type="ECO:0000256" key="23">
    <source>
        <dbReference type="ARBA" id="ARBA00026098"/>
    </source>
</evidence>
<evidence type="ECO:0000256" key="12">
    <source>
        <dbReference type="ARBA" id="ARBA00023128"/>
    </source>
</evidence>
<proteinExistence type="inferred from homology"/>
<keyword evidence="7" id="KW-0547">Nucleotide-binding</keyword>
<evidence type="ECO:0000256" key="30">
    <source>
        <dbReference type="SAM" id="MobiDB-lite"/>
    </source>
</evidence>
<dbReference type="GO" id="GO:0005524">
    <property type="term" value="F:ATP binding"/>
    <property type="evidence" value="ECO:0007669"/>
    <property type="project" value="UniProtKB-KW"/>
</dbReference>
<dbReference type="GO" id="GO:0046486">
    <property type="term" value="P:glycerolipid metabolic process"/>
    <property type="evidence" value="ECO:0007669"/>
    <property type="project" value="UniProtKB-UniPathway"/>
</dbReference>
<comment type="catalytic activity">
    <reaction evidence="17">
        <text>1-(9Z-octadecenoyl)-sn-glycerol + ATP = 1-(9Z-octadecenoyl)-sn-glycero-3-phosphate + ADP + H(+)</text>
        <dbReference type="Rhea" id="RHEA:41079"/>
        <dbReference type="ChEBI" id="CHEBI:15378"/>
        <dbReference type="ChEBI" id="CHEBI:30616"/>
        <dbReference type="ChEBI" id="CHEBI:74544"/>
        <dbReference type="ChEBI" id="CHEBI:75757"/>
        <dbReference type="ChEBI" id="CHEBI:456216"/>
    </reaction>
    <physiologicalReaction direction="left-to-right" evidence="17">
        <dbReference type="Rhea" id="RHEA:41080"/>
    </physiologicalReaction>
</comment>
<dbReference type="Proteomes" id="UP001152795">
    <property type="component" value="Unassembled WGS sequence"/>
</dbReference>
<feature type="region of interest" description="Disordered" evidence="30">
    <location>
        <begin position="199"/>
        <end position="232"/>
    </location>
</feature>
<dbReference type="Gene3D" id="2.60.200.40">
    <property type="match status" value="1"/>
</dbReference>
<accession>A0A6S7HCS7</accession>
<dbReference type="Pfam" id="PF19712">
    <property type="entry name" value="AGK_C"/>
    <property type="match status" value="1"/>
</dbReference>
<dbReference type="GO" id="GO:0046513">
    <property type="term" value="P:ceramide biosynthetic process"/>
    <property type="evidence" value="ECO:0007669"/>
    <property type="project" value="TreeGrafter"/>
</dbReference>
<comment type="similarity">
    <text evidence="21">Belongs to the AGK family.</text>
</comment>
<dbReference type="EC" id="2.7.1.138" evidence="22"/>
<dbReference type="EMBL" id="CACRXK020003930">
    <property type="protein sequence ID" value="CAB4000800.1"/>
    <property type="molecule type" value="Genomic_DNA"/>
</dbReference>
<keyword evidence="11" id="KW-0443">Lipid metabolism</keyword>
<keyword evidence="32" id="KW-1185">Reference proteome</keyword>
<dbReference type="PANTHER" id="PTHR12358">
    <property type="entry name" value="SPHINGOSINE KINASE"/>
    <property type="match status" value="1"/>
</dbReference>
<evidence type="ECO:0000256" key="16">
    <source>
        <dbReference type="ARBA" id="ARBA00024483"/>
    </source>
</evidence>
<name>A0A6S7HCS7_PARCT</name>
<keyword evidence="9" id="KW-0999">Mitochondrion inner membrane</keyword>
<evidence type="ECO:0000256" key="7">
    <source>
        <dbReference type="ARBA" id="ARBA00022741"/>
    </source>
</evidence>
<dbReference type="InterPro" id="IPR045579">
    <property type="entry name" value="AGK_C"/>
</dbReference>
<sequence>MRLKITCVEENFAIKGRKALKSYERDAAPILHLGGVEITTVKTDYEGQCKALTQYLDPNIDGIVIAGGDGTFLEVLTGLLRRNDQDKISKIPIGLIPLGRDNRSYNSIVDDAPDQNVTKIAKSALNILDNRTKDVSVMEITTTEGRPTYAVSHIEWGPLQDAKENRRYWWTGPLKRRLPYFLATLKKWPPAISAHLSYTSADSQNTGKCTSPQPTTPSNQSNKHEKTEETKRLEKSSIVSLVGLFVKLFQDTKETFLQTSVLSSDLNKLDFIRCGWKRENEGILTNQNMKTTESTEFDLRPLDEETSWYTIDGEKFEARPIHVKILTNKIRVFCPPT</sequence>